<evidence type="ECO:0000313" key="2">
    <source>
        <dbReference type="EMBL" id="MPL80167.1"/>
    </source>
</evidence>
<proteinExistence type="predicted"/>
<comment type="caution">
    <text evidence="2">The sequence shown here is derived from an EMBL/GenBank/DDBJ whole genome shotgun (WGS) entry which is preliminary data.</text>
</comment>
<reference evidence="2" key="1">
    <citation type="submission" date="2019-08" db="EMBL/GenBank/DDBJ databases">
        <authorList>
            <person name="Kucharzyk K."/>
            <person name="Murdoch R.W."/>
            <person name="Higgins S."/>
            <person name="Loffler F."/>
        </authorList>
    </citation>
    <scope>NUCLEOTIDE SEQUENCE</scope>
</reference>
<dbReference type="AlphaFoldDB" id="A0A644UMD9"/>
<organism evidence="2">
    <name type="scientific">bioreactor metagenome</name>
    <dbReference type="NCBI Taxonomy" id="1076179"/>
    <lineage>
        <taxon>unclassified sequences</taxon>
        <taxon>metagenomes</taxon>
        <taxon>ecological metagenomes</taxon>
    </lineage>
</organism>
<feature type="domain" description="HMA" evidence="1">
    <location>
        <begin position="1"/>
        <end position="62"/>
    </location>
</feature>
<dbReference type="InterPro" id="IPR036163">
    <property type="entry name" value="HMA_dom_sf"/>
</dbReference>
<protein>
    <recommendedName>
        <fullName evidence="1">HMA domain-containing protein</fullName>
    </recommendedName>
</protein>
<accession>A0A644UMD9</accession>
<dbReference type="Gene3D" id="3.30.70.100">
    <property type="match status" value="1"/>
</dbReference>
<dbReference type="Pfam" id="PF00403">
    <property type="entry name" value="HMA"/>
    <property type="match status" value="1"/>
</dbReference>
<dbReference type="InterPro" id="IPR006121">
    <property type="entry name" value="HMA_dom"/>
</dbReference>
<name>A0A644UMD9_9ZZZZ</name>
<evidence type="ECO:0000259" key="1">
    <source>
        <dbReference type="PROSITE" id="PS50846"/>
    </source>
</evidence>
<sequence>MQFHIEAMTCGGCARAVTKAIQSVDPAAEVQTDPPARKVEVKTTAARDALAAALTEAGFAPAEA</sequence>
<dbReference type="GO" id="GO:0046872">
    <property type="term" value="F:metal ion binding"/>
    <property type="evidence" value="ECO:0007669"/>
    <property type="project" value="InterPro"/>
</dbReference>
<dbReference type="SUPFAM" id="SSF55008">
    <property type="entry name" value="HMA, heavy metal-associated domain"/>
    <property type="match status" value="1"/>
</dbReference>
<dbReference type="EMBL" id="VSSQ01000134">
    <property type="protein sequence ID" value="MPL80167.1"/>
    <property type="molecule type" value="Genomic_DNA"/>
</dbReference>
<gene>
    <name evidence="2" type="ORF">SDC9_26062</name>
</gene>
<dbReference type="PROSITE" id="PS50846">
    <property type="entry name" value="HMA_2"/>
    <property type="match status" value="1"/>
</dbReference>
<dbReference type="CDD" id="cd00371">
    <property type="entry name" value="HMA"/>
    <property type="match status" value="1"/>
</dbReference>